<comment type="caution">
    <text evidence="4">The sequence shown here is derived from an EMBL/GenBank/DDBJ whole genome shotgun (WGS) entry which is preliminary data.</text>
</comment>
<dbReference type="Proteomes" id="UP000663832">
    <property type="component" value="Unassembled WGS sequence"/>
</dbReference>
<dbReference type="Proteomes" id="UP000663877">
    <property type="component" value="Unassembled WGS sequence"/>
</dbReference>
<dbReference type="OrthoDB" id="69784at2759"/>
<gene>
    <name evidence="4" type="ORF">BJG266_LOCUS2043</name>
    <name evidence="5" type="ORF">QVE165_LOCUS13425</name>
</gene>
<dbReference type="InterPro" id="IPR052058">
    <property type="entry name" value="Alcohol_O-acetyltransferase"/>
</dbReference>
<dbReference type="Gene3D" id="3.30.559.30">
    <property type="entry name" value="Nonribosomal peptide synthetase, condensation domain"/>
    <property type="match status" value="1"/>
</dbReference>
<keyword evidence="1" id="KW-0808">Transferase</keyword>
<evidence type="ECO:0000256" key="2">
    <source>
        <dbReference type="ARBA" id="ARBA00023315"/>
    </source>
</evidence>
<protein>
    <recommendedName>
        <fullName evidence="3">Phthiocerol/phthiodiolone dimycocerosyl transferase C-terminal domain-containing protein</fullName>
    </recommendedName>
</protein>
<dbReference type="PANTHER" id="PTHR28037">
    <property type="entry name" value="ALCOHOL O-ACETYLTRANSFERASE 1-RELATED"/>
    <property type="match status" value="1"/>
</dbReference>
<dbReference type="InterPro" id="IPR031641">
    <property type="entry name" value="PapA_C"/>
</dbReference>
<evidence type="ECO:0000313" key="6">
    <source>
        <dbReference type="Proteomes" id="UP000663832"/>
    </source>
</evidence>
<evidence type="ECO:0000313" key="7">
    <source>
        <dbReference type="Proteomes" id="UP000663877"/>
    </source>
</evidence>
<dbReference type="Gene3D" id="3.30.559.10">
    <property type="entry name" value="Chloramphenicol acetyltransferase-like domain"/>
    <property type="match status" value="1"/>
</dbReference>
<dbReference type="AlphaFoldDB" id="A0A813NTG9"/>
<reference evidence="4" key="1">
    <citation type="submission" date="2021-02" db="EMBL/GenBank/DDBJ databases">
        <authorList>
            <person name="Nowell W R."/>
        </authorList>
    </citation>
    <scope>NUCLEOTIDE SEQUENCE</scope>
</reference>
<dbReference type="InterPro" id="IPR023213">
    <property type="entry name" value="CAT-like_dom_sf"/>
</dbReference>
<name>A0A813NTG9_9BILA</name>
<evidence type="ECO:0000256" key="1">
    <source>
        <dbReference type="ARBA" id="ARBA00022679"/>
    </source>
</evidence>
<keyword evidence="2" id="KW-0012">Acyltransferase</keyword>
<dbReference type="EMBL" id="CAJNOI010000005">
    <property type="protein sequence ID" value="CAF0744338.1"/>
    <property type="molecule type" value="Genomic_DNA"/>
</dbReference>
<dbReference type="Pfam" id="PF16911">
    <property type="entry name" value="PapA_C"/>
    <property type="match status" value="1"/>
</dbReference>
<evidence type="ECO:0000313" key="5">
    <source>
        <dbReference type="EMBL" id="CAF0972801.1"/>
    </source>
</evidence>
<dbReference type="PANTHER" id="PTHR28037:SF1">
    <property type="entry name" value="ALCOHOL O-ACETYLTRANSFERASE 1-RELATED"/>
    <property type="match status" value="1"/>
</dbReference>
<dbReference type="SUPFAM" id="SSF52777">
    <property type="entry name" value="CoA-dependent acyltransferases"/>
    <property type="match status" value="2"/>
</dbReference>
<feature type="domain" description="Phthiocerol/phthiodiolone dimycocerosyl transferase C-terminal" evidence="3">
    <location>
        <begin position="255"/>
        <end position="401"/>
    </location>
</feature>
<sequence length="470" mass="53082">MFSWFQQNTPIVVNEKQRLLGSAENALMQASQQCQGYMKFGEVLHIQGPHISLNTLSTAINHLQRRHPVLRSRLQINLEKSDTYILEEDDTVQLKIREISRKRVDHQIFWRQEWRERERDITAIGQGLAEFWLLQDPEDDNDNNSPREIVVICEHGVCDGLSLSNVAHELLIALAGENDSIFQKSLNWPITMETAIQQSLSFISRVTTLGRFIFAAIYSRTTNKLPIARIPLANVDFPLADIINYSHTEACYGVFNKEETQKLAEKCRRQGVTVTSAVGAAMLCAVSTVVKPKEENRSTALHFALGADTRRRCIPPIPNHDLTYHVSGMMSFVMPTEDIPTTPEGIWDLAKIFGSHTKSCIDAGQILALGMIMGKIFQKTLGPPNIDELPTCGVSSWGILPFREQYGRWQLEAMTPFVNMNRTVMPFTTIQTVNGILTFMFVGTDPIIPISILETLRDGTMQKLHQMIDD</sequence>
<evidence type="ECO:0000313" key="4">
    <source>
        <dbReference type="EMBL" id="CAF0744338.1"/>
    </source>
</evidence>
<organism evidence="4 7">
    <name type="scientific">Adineta steineri</name>
    <dbReference type="NCBI Taxonomy" id="433720"/>
    <lineage>
        <taxon>Eukaryota</taxon>
        <taxon>Metazoa</taxon>
        <taxon>Spiralia</taxon>
        <taxon>Gnathifera</taxon>
        <taxon>Rotifera</taxon>
        <taxon>Eurotatoria</taxon>
        <taxon>Bdelloidea</taxon>
        <taxon>Adinetida</taxon>
        <taxon>Adinetidae</taxon>
        <taxon>Adineta</taxon>
    </lineage>
</organism>
<dbReference type="GO" id="GO:0016746">
    <property type="term" value="F:acyltransferase activity"/>
    <property type="evidence" value="ECO:0007669"/>
    <property type="project" value="UniProtKB-KW"/>
</dbReference>
<dbReference type="EMBL" id="CAJNOM010000069">
    <property type="protein sequence ID" value="CAF0972801.1"/>
    <property type="molecule type" value="Genomic_DNA"/>
</dbReference>
<proteinExistence type="predicted"/>
<keyword evidence="6" id="KW-1185">Reference proteome</keyword>
<accession>A0A813NTG9</accession>
<evidence type="ECO:0000259" key="3">
    <source>
        <dbReference type="Pfam" id="PF16911"/>
    </source>
</evidence>